<feature type="compositionally biased region" description="Basic and acidic residues" evidence="1">
    <location>
        <begin position="265"/>
        <end position="291"/>
    </location>
</feature>
<evidence type="ECO:0000313" key="3">
    <source>
        <dbReference type="Proteomes" id="UP000065151"/>
    </source>
</evidence>
<evidence type="ECO:0000313" key="2">
    <source>
        <dbReference type="EMBL" id="ALV41432.1"/>
    </source>
</evidence>
<feature type="region of interest" description="Disordered" evidence="1">
    <location>
        <begin position="265"/>
        <end position="349"/>
    </location>
</feature>
<gene>
    <name evidence="2" type="ORF">AU252_09935</name>
</gene>
<reference evidence="2 3" key="1">
    <citation type="submission" date="2015-12" db="EMBL/GenBank/DDBJ databases">
        <authorList>
            <person name="Shamseldin A."/>
            <person name="Moawad H."/>
            <person name="Abd El-Rahim W.M."/>
            <person name="Sadowsky M.J."/>
        </authorList>
    </citation>
    <scope>NUCLEOTIDE SEQUENCE [LARGE SCALE GENOMIC DNA]</scope>
    <source>
        <strain evidence="2 3">Ar51</strain>
    </source>
</reference>
<dbReference type="Proteomes" id="UP000065151">
    <property type="component" value="Chromosome"/>
</dbReference>
<proteinExistence type="predicted"/>
<evidence type="ECO:0000256" key="1">
    <source>
        <dbReference type="SAM" id="MobiDB-lite"/>
    </source>
</evidence>
<dbReference type="KEGG" id="psul:AU252_09935"/>
<organism evidence="2">
    <name type="scientific">Pseudarthrobacter sulfonivorans</name>
    <dbReference type="NCBI Taxonomy" id="121292"/>
    <lineage>
        <taxon>Bacteria</taxon>
        <taxon>Bacillati</taxon>
        <taxon>Actinomycetota</taxon>
        <taxon>Actinomycetes</taxon>
        <taxon>Micrococcales</taxon>
        <taxon>Micrococcaceae</taxon>
        <taxon>Pseudarthrobacter</taxon>
    </lineage>
</organism>
<feature type="compositionally biased region" description="Basic and acidic residues" evidence="1">
    <location>
        <begin position="317"/>
        <end position="329"/>
    </location>
</feature>
<dbReference type="RefSeq" id="WP_058930575.1">
    <property type="nucleotide sequence ID" value="NZ_CP013747.1"/>
</dbReference>
<accession>A0A0U3PGK0</accession>
<name>A0A0U3PGK0_9MICC</name>
<sequence>MPEPVRADEAYERGAVTNYSRDENASRVQAADQLLRRIEAEQMLRRRLPAPVATTPAPDGLPAWMAPADVITHQDTPALWRNELEGRREFMAQEVNRLGSQLAAEPPAWAEALGPITSDTQKQQQWRDLAVEVKTFRDTYRIPETETTVLPAQFMEKGTGAELAARVTAMHKYSAQTAKEPLSADDAKLMAEAAEVQATVAVEPTPAERVVDVLREERSQDVTLTPEQERDEHVAATARKVRENLEARRGAPEPEHAPEAVNEALKDIASRREEERSTGEAAGEEAKKSWQERLAAAQQKQPAATNDFAEKLAQIRKAQEDQVAEEAKLKAARRVPTTGPEQGRRGPSL</sequence>
<dbReference type="AlphaFoldDB" id="A0A0U3PGK0"/>
<feature type="compositionally biased region" description="Basic and acidic residues" evidence="1">
    <location>
        <begin position="1"/>
        <end position="12"/>
    </location>
</feature>
<protein>
    <submittedName>
        <fullName evidence="2">Uncharacterized protein</fullName>
    </submittedName>
</protein>
<feature type="region of interest" description="Disordered" evidence="1">
    <location>
        <begin position="1"/>
        <end position="26"/>
    </location>
</feature>
<dbReference type="EMBL" id="CP013747">
    <property type="protein sequence ID" value="ALV41432.1"/>
    <property type="molecule type" value="Genomic_DNA"/>
</dbReference>